<keyword evidence="3" id="KW-1185">Reference proteome</keyword>
<protein>
    <submittedName>
        <fullName evidence="2">Uncharacterized protein</fullName>
    </submittedName>
</protein>
<dbReference type="RefSeq" id="WP_037615439.1">
    <property type="nucleotide sequence ID" value="NZ_JPEN01000042.1"/>
</dbReference>
<organism evidence="2 3">
    <name type="scientific">Streptococcus sinensis</name>
    <dbReference type="NCBI Taxonomy" id="176090"/>
    <lineage>
        <taxon>Bacteria</taxon>
        <taxon>Bacillati</taxon>
        <taxon>Bacillota</taxon>
        <taxon>Bacilli</taxon>
        <taxon>Lactobacillales</taxon>
        <taxon>Streptococcaceae</taxon>
        <taxon>Streptococcus</taxon>
    </lineage>
</organism>
<reference evidence="2 3" key="1">
    <citation type="submission" date="2014-06" db="EMBL/GenBank/DDBJ databases">
        <authorList>
            <person name="Teng J.L."/>
            <person name="Huang Y."/>
            <person name="Tse H."/>
            <person name="Lau S.K."/>
            <person name="Woo P.C."/>
        </authorList>
    </citation>
    <scope>NUCLEOTIDE SEQUENCE [LARGE SCALE GENOMIC DNA]</scope>
    <source>
        <strain evidence="2 3">HKU4</strain>
    </source>
</reference>
<name>A0A0A0DHN4_9STRE</name>
<keyword evidence="1" id="KW-0472">Membrane</keyword>
<gene>
    <name evidence="2" type="ORF">SSIN_0565</name>
</gene>
<keyword evidence="1" id="KW-0812">Transmembrane</keyword>
<keyword evidence="1" id="KW-1133">Transmembrane helix</keyword>
<dbReference type="Proteomes" id="UP000030019">
    <property type="component" value="Unassembled WGS sequence"/>
</dbReference>
<evidence type="ECO:0000313" key="2">
    <source>
        <dbReference type="EMBL" id="KGM37624.1"/>
    </source>
</evidence>
<feature type="transmembrane region" description="Helical" evidence="1">
    <location>
        <begin position="9"/>
        <end position="32"/>
    </location>
</feature>
<accession>A0A0A0DHN4</accession>
<sequence>MKKDLIKLILIFFISIFVIGMIPIVQLLWAFLPTKLVTKEEKQHIEYVVNAAFEDNLGLKVKKIEIPTWVSHFSYQYDVKVQLTEEADKILTDELEDGTYSYYANSDDEPSSILTDLTFSSVLDTNSHPMLNTLYFDKESVLKPEKFKKLSTDLDYDVTDDQRGFYRDLVQIKKELKYNPKTEKYEASAEDIKKLRKDMIRLSEKYGAQLNLYLFLEGDVPEGASLSDYIDFTSLPKNVYVVVWGENGNLDSNGFQAE</sequence>
<dbReference type="AlphaFoldDB" id="A0A0A0DHN4"/>
<comment type="caution">
    <text evidence="2">The sequence shown here is derived from an EMBL/GenBank/DDBJ whole genome shotgun (WGS) entry which is preliminary data.</text>
</comment>
<evidence type="ECO:0000256" key="1">
    <source>
        <dbReference type="SAM" id="Phobius"/>
    </source>
</evidence>
<proteinExistence type="predicted"/>
<dbReference type="PATRIC" id="fig|176090.4.peg.560"/>
<dbReference type="STRING" id="176090.SSIN_0565"/>
<evidence type="ECO:0000313" key="3">
    <source>
        <dbReference type="Proteomes" id="UP000030019"/>
    </source>
</evidence>
<dbReference type="EMBL" id="JPEN01000042">
    <property type="protein sequence ID" value="KGM37624.1"/>
    <property type="molecule type" value="Genomic_DNA"/>
</dbReference>